<dbReference type="PROSITE" id="PS50089">
    <property type="entry name" value="ZF_RING_2"/>
    <property type="match status" value="1"/>
</dbReference>
<evidence type="ECO:0000313" key="8">
    <source>
        <dbReference type="Proteomes" id="UP000626109"/>
    </source>
</evidence>
<reference evidence="7" key="1">
    <citation type="submission" date="2021-02" db="EMBL/GenBank/DDBJ databases">
        <authorList>
            <person name="Dougan E. K."/>
            <person name="Rhodes N."/>
            <person name="Thang M."/>
            <person name="Chan C."/>
        </authorList>
    </citation>
    <scope>NUCLEOTIDE SEQUENCE</scope>
</reference>
<evidence type="ECO:0000259" key="5">
    <source>
        <dbReference type="PROSITE" id="PS50089"/>
    </source>
</evidence>
<dbReference type="EMBL" id="CAJNNW010026271">
    <property type="protein sequence ID" value="CAE8684094.1"/>
    <property type="molecule type" value="Genomic_DNA"/>
</dbReference>
<keyword evidence="2 4" id="KW-0863">Zinc-finger</keyword>
<name>A0A813JTB6_POLGL</name>
<organism evidence="7 8">
    <name type="scientific">Polarella glacialis</name>
    <name type="common">Dinoflagellate</name>
    <dbReference type="NCBI Taxonomy" id="89957"/>
    <lineage>
        <taxon>Eukaryota</taxon>
        <taxon>Sar</taxon>
        <taxon>Alveolata</taxon>
        <taxon>Dinophyceae</taxon>
        <taxon>Suessiales</taxon>
        <taxon>Suessiaceae</taxon>
        <taxon>Polarella</taxon>
    </lineage>
</organism>
<accession>A0A813JTB6</accession>
<keyword evidence="3" id="KW-0862">Zinc</keyword>
<keyword evidence="9" id="KW-1185">Reference proteome</keyword>
<protein>
    <recommendedName>
        <fullName evidence="5">RING-type domain-containing protein</fullName>
    </recommendedName>
</protein>
<proteinExistence type="predicted"/>
<dbReference type="EMBL" id="CAJNNV010024221">
    <property type="protein sequence ID" value="CAE8608992.1"/>
    <property type="molecule type" value="Genomic_DNA"/>
</dbReference>
<dbReference type="Gene3D" id="3.30.40.10">
    <property type="entry name" value="Zinc/RING finger domain, C3HC4 (zinc finger)"/>
    <property type="match status" value="1"/>
</dbReference>
<evidence type="ECO:0000256" key="1">
    <source>
        <dbReference type="ARBA" id="ARBA00022723"/>
    </source>
</evidence>
<dbReference type="AlphaFoldDB" id="A0A813JTB6"/>
<dbReference type="SUPFAM" id="SSF57850">
    <property type="entry name" value="RING/U-box"/>
    <property type="match status" value="1"/>
</dbReference>
<dbReference type="Pfam" id="PF17123">
    <property type="entry name" value="zf-RING_11"/>
    <property type="match status" value="1"/>
</dbReference>
<comment type="caution">
    <text evidence="7">The sequence shown here is derived from an EMBL/GenBank/DDBJ whole genome shotgun (WGS) entry which is preliminary data.</text>
</comment>
<evidence type="ECO:0000313" key="6">
    <source>
        <dbReference type="EMBL" id="CAE8608992.1"/>
    </source>
</evidence>
<dbReference type="InterPro" id="IPR001841">
    <property type="entry name" value="Znf_RING"/>
</dbReference>
<dbReference type="GO" id="GO:0008270">
    <property type="term" value="F:zinc ion binding"/>
    <property type="evidence" value="ECO:0007669"/>
    <property type="project" value="UniProtKB-KW"/>
</dbReference>
<dbReference type="Proteomes" id="UP000654075">
    <property type="component" value="Unassembled WGS sequence"/>
</dbReference>
<keyword evidence="1" id="KW-0479">Metal-binding</keyword>
<dbReference type="InterPro" id="IPR013083">
    <property type="entry name" value="Znf_RING/FYVE/PHD"/>
</dbReference>
<feature type="domain" description="RING-type" evidence="5">
    <location>
        <begin position="2"/>
        <end position="50"/>
    </location>
</feature>
<dbReference type="Proteomes" id="UP000626109">
    <property type="component" value="Unassembled WGS sequence"/>
</dbReference>
<sequence>MCAICLDVIAPEDPARKLSCSHAFHASCISGWWKCSLQHSSGKVSCPSCRSDLEVGISAAVAELQLSTGSKASPADEDEESIARSV</sequence>
<dbReference type="OrthoDB" id="8062037at2759"/>
<dbReference type="SMART" id="SM00184">
    <property type="entry name" value="RING"/>
    <property type="match status" value="1"/>
</dbReference>
<evidence type="ECO:0000256" key="3">
    <source>
        <dbReference type="ARBA" id="ARBA00022833"/>
    </source>
</evidence>
<evidence type="ECO:0000256" key="2">
    <source>
        <dbReference type="ARBA" id="ARBA00022771"/>
    </source>
</evidence>
<evidence type="ECO:0000313" key="9">
    <source>
        <dbReference type="Proteomes" id="UP000654075"/>
    </source>
</evidence>
<dbReference type="PANTHER" id="PTHR45969">
    <property type="entry name" value="RING ZINC FINGER PROTEIN-RELATED"/>
    <property type="match status" value="1"/>
</dbReference>
<evidence type="ECO:0000256" key="4">
    <source>
        <dbReference type="PROSITE-ProRule" id="PRU00175"/>
    </source>
</evidence>
<gene>
    <name evidence="6" type="ORF">PGLA1383_LOCUS26819</name>
    <name evidence="7" type="ORF">PGLA2088_LOCUS23800</name>
</gene>
<evidence type="ECO:0000313" key="7">
    <source>
        <dbReference type="EMBL" id="CAE8684094.1"/>
    </source>
</evidence>